<evidence type="ECO:0000256" key="7">
    <source>
        <dbReference type="ARBA" id="ARBA00044770"/>
    </source>
</evidence>
<dbReference type="GO" id="GO:0006508">
    <property type="term" value="P:proteolysis"/>
    <property type="evidence" value="ECO:0007669"/>
    <property type="project" value="UniProtKB-KW"/>
</dbReference>
<evidence type="ECO:0000259" key="10">
    <source>
        <dbReference type="Pfam" id="PF00912"/>
    </source>
</evidence>
<evidence type="ECO:0000256" key="1">
    <source>
        <dbReference type="ARBA" id="ARBA00022645"/>
    </source>
</evidence>
<evidence type="ECO:0000256" key="5">
    <source>
        <dbReference type="ARBA" id="ARBA00022801"/>
    </source>
</evidence>
<dbReference type="InterPro" id="IPR050396">
    <property type="entry name" value="Glycosyltr_51/Transpeptidase"/>
</dbReference>
<protein>
    <recommendedName>
        <fullName evidence="7">peptidoglycan glycosyltransferase</fullName>
        <ecNumber evidence="7">2.4.99.28</ecNumber>
    </recommendedName>
</protein>
<feature type="domain" description="Glycosyl transferase family 51" evidence="10">
    <location>
        <begin position="62"/>
        <end position="227"/>
    </location>
</feature>
<dbReference type="SUPFAM" id="SSF56601">
    <property type="entry name" value="beta-lactamase/transpeptidase-like"/>
    <property type="match status" value="1"/>
</dbReference>
<dbReference type="GO" id="GO:0008658">
    <property type="term" value="F:penicillin binding"/>
    <property type="evidence" value="ECO:0007669"/>
    <property type="project" value="InterPro"/>
</dbReference>
<reference evidence="11" key="1">
    <citation type="submission" date="2018-06" db="EMBL/GenBank/DDBJ databases">
        <authorList>
            <person name="Zhirakovskaya E."/>
        </authorList>
    </citation>
    <scope>NUCLEOTIDE SEQUENCE</scope>
</reference>
<dbReference type="Pfam" id="PF00912">
    <property type="entry name" value="Transgly"/>
    <property type="match status" value="1"/>
</dbReference>
<evidence type="ECO:0000256" key="6">
    <source>
        <dbReference type="ARBA" id="ARBA00023268"/>
    </source>
</evidence>
<dbReference type="GO" id="GO:0008955">
    <property type="term" value="F:peptidoglycan glycosyltransferase activity"/>
    <property type="evidence" value="ECO:0007669"/>
    <property type="project" value="UniProtKB-EC"/>
</dbReference>
<dbReference type="InterPro" id="IPR023346">
    <property type="entry name" value="Lysozyme-like_dom_sf"/>
</dbReference>
<dbReference type="GO" id="GO:0009252">
    <property type="term" value="P:peptidoglycan biosynthetic process"/>
    <property type="evidence" value="ECO:0007669"/>
    <property type="project" value="InterPro"/>
</dbReference>
<name>A0A3B0T9D1_9ZZZZ</name>
<keyword evidence="5" id="KW-0378">Hydrolase</keyword>
<keyword evidence="4 11" id="KW-0808">Transferase</keyword>
<keyword evidence="2" id="KW-0645">Protease</keyword>
<dbReference type="GO" id="GO:0030288">
    <property type="term" value="C:outer membrane-bounded periplasmic space"/>
    <property type="evidence" value="ECO:0007669"/>
    <property type="project" value="TreeGrafter"/>
</dbReference>
<evidence type="ECO:0000256" key="3">
    <source>
        <dbReference type="ARBA" id="ARBA00022676"/>
    </source>
</evidence>
<dbReference type="Gene3D" id="3.40.710.10">
    <property type="entry name" value="DD-peptidase/beta-lactamase superfamily"/>
    <property type="match status" value="1"/>
</dbReference>
<dbReference type="PANTHER" id="PTHR32282">
    <property type="entry name" value="BINDING PROTEIN TRANSPEPTIDASE, PUTATIVE-RELATED"/>
    <property type="match status" value="1"/>
</dbReference>
<dbReference type="PANTHER" id="PTHR32282:SF15">
    <property type="entry name" value="PENICILLIN-BINDING PROTEIN 1C"/>
    <property type="match status" value="1"/>
</dbReference>
<dbReference type="Gene3D" id="1.10.3810.10">
    <property type="entry name" value="Biosynthetic peptidoglycan transglycosylase-like"/>
    <property type="match status" value="1"/>
</dbReference>
<evidence type="ECO:0000313" key="11">
    <source>
        <dbReference type="EMBL" id="VAW11092.1"/>
    </source>
</evidence>
<evidence type="ECO:0000259" key="9">
    <source>
        <dbReference type="Pfam" id="PF00905"/>
    </source>
</evidence>
<proteinExistence type="predicted"/>
<dbReference type="SUPFAM" id="SSF53955">
    <property type="entry name" value="Lysozyme-like"/>
    <property type="match status" value="1"/>
</dbReference>
<feature type="non-terminal residue" evidence="11">
    <location>
        <position position="616"/>
    </location>
</feature>
<dbReference type="InterPro" id="IPR012338">
    <property type="entry name" value="Beta-lactam/transpept-like"/>
</dbReference>
<dbReference type="GO" id="GO:0004180">
    <property type="term" value="F:carboxypeptidase activity"/>
    <property type="evidence" value="ECO:0007669"/>
    <property type="project" value="UniProtKB-KW"/>
</dbReference>
<dbReference type="InterPro" id="IPR011815">
    <property type="entry name" value="PBP_1c"/>
</dbReference>
<dbReference type="InterPro" id="IPR036950">
    <property type="entry name" value="PBP_transglycosylase"/>
</dbReference>
<accession>A0A3B0T9D1</accession>
<dbReference type="NCBIfam" id="TIGR02073">
    <property type="entry name" value="PBP_1c"/>
    <property type="match status" value="1"/>
</dbReference>
<comment type="catalytic activity">
    <reaction evidence="8">
        <text>[GlcNAc-(1-&gt;4)-Mur2Ac(oyl-L-Ala-gamma-D-Glu-L-Lys-D-Ala-D-Ala)](n)-di-trans,octa-cis-undecaprenyl diphosphate + beta-D-GlcNAc-(1-&gt;4)-Mur2Ac(oyl-L-Ala-gamma-D-Glu-L-Lys-D-Ala-D-Ala)-di-trans,octa-cis-undecaprenyl diphosphate = [GlcNAc-(1-&gt;4)-Mur2Ac(oyl-L-Ala-gamma-D-Glu-L-Lys-D-Ala-D-Ala)](n+1)-di-trans,octa-cis-undecaprenyl diphosphate + di-trans,octa-cis-undecaprenyl diphosphate + H(+)</text>
        <dbReference type="Rhea" id="RHEA:23708"/>
        <dbReference type="Rhea" id="RHEA-COMP:9602"/>
        <dbReference type="Rhea" id="RHEA-COMP:9603"/>
        <dbReference type="ChEBI" id="CHEBI:15378"/>
        <dbReference type="ChEBI" id="CHEBI:58405"/>
        <dbReference type="ChEBI" id="CHEBI:60033"/>
        <dbReference type="ChEBI" id="CHEBI:78435"/>
        <dbReference type="EC" id="2.4.99.28"/>
    </reaction>
</comment>
<dbReference type="InterPro" id="IPR001460">
    <property type="entry name" value="PCN-bd_Tpept"/>
</dbReference>
<dbReference type="InterPro" id="IPR001264">
    <property type="entry name" value="Glyco_trans_51"/>
</dbReference>
<gene>
    <name evidence="11" type="ORF">MNBD_ALPHA09-992</name>
</gene>
<keyword evidence="3 11" id="KW-0328">Glycosyltransferase</keyword>
<keyword evidence="1" id="KW-0121">Carboxypeptidase</keyword>
<organism evidence="11">
    <name type="scientific">hydrothermal vent metagenome</name>
    <dbReference type="NCBI Taxonomy" id="652676"/>
    <lineage>
        <taxon>unclassified sequences</taxon>
        <taxon>metagenomes</taxon>
        <taxon>ecological metagenomes</taxon>
    </lineage>
</organism>
<dbReference type="EC" id="2.4.99.28" evidence="7"/>
<dbReference type="EMBL" id="UOEM01000028">
    <property type="protein sequence ID" value="VAW11092.1"/>
    <property type="molecule type" value="Genomic_DNA"/>
</dbReference>
<feature type="domain" description="Penicillin-binding protein transpeptidase" evidence="9">
    <location>
        <begin position="305"/>
        <end position="520"/>
    </location>
</feature>
<dbReference type="Pfam" id="PF00905">
    <property type="entry name" value="Transpeptidase"/>
    <property type="match status" value="1"/>
</dbReference>
<evidence type="ECO:0000256" key="8">
    <source>
        <dbReference type="ARBA" id="ARBA00049902"/>
    </source>
</evidence>
<evidence type="ECO:0000256" key="2">
    <source>
        <dbReference type="ARBA" id="ARBA00022670"/>
    </source>
</evidence>
<keyword evidence="6" id="KW-0511">Multifunctional enzyme</keyword>
<evidence type="ECO:0000256" key="4">
    <source>
        <dbReference type="ARBA" id="ARBA00022679"/>
    </source>
</evidence>
<dbReference type="AlphaFoldDB" id="A0A3B0T9D1"/>
<sequence length="616" mass="64687">MGARARRWLIPVLAMALVAISLRAFDRVADRLYPPPLERISDLSTEIVDRNGRLLRAFANSGGRWRFALDLDRLDPRFIDLLLAYEDRRFWRHGGVDIGALARAAWQFVSHGKIVSGGSTITMQLARLIEPRPRTFAAKAQQIWRAIQIERRLTKRQILGAYLTLAPYGGNLEGLRAAALAYFGRGVGHLPPAQAALLVALPQSPEARRPDRFPLAAKTARTRVLARAVKAGVLSAAEAAAATLRPMTARRRDLPALAAHEAARLAGAVPGGTALVTHLDAALQSELEALARARAGVLGAKASVAIVVAEHGSGRIRARVGSPDPFDGSRLGPIDMTRAVRSPGSVLKPFIYGLAFEAGIAHPKTLIDDRPTDFSGYAPRNFDSGYQGTITMAEALTLSLNIPAVKVLQAVGPTRFMSRLTRAGATPKLPENSPPGLGVALGGLGVSLIDSVGVYAALARGGEPVGLHSAGAGPAAPASGPVLGPLASWYVTDILTKTPPPEAALRGRIAYKTGTSYGYRDAWAIGFDGRYVIGVWAGRPDGTPISGLSGLATAAPILWAAFARIEGGIVSLPGPPDGVITAGNLGLPAPMRRFGAGASVSALSLSPLTIAFPPQG</sequence>